<comment type="caution">
    <text evidence="1">The sequence shown here is derived from an EMBL/GenBank/DDBJ whole genome shotgun (WGS) entry which is preliminary data.</text>
</comment>
<organism evidence="1 2">
    <name type="scientific">Streptomyces iconiensis</name>
    <dbReference type="NCBI Taxonomy" id="1384038"/>
    <lineage>
        <taxon>Bacteria</taxon>
        <taxon>Bacillati</taxon>
        <taxon>Actinomycetota</taxon>
        <taxon>Actinomycetes</taxon>
        <taxon>Kitasatosporales</taxon>
        <taxon>Streptomycetaceae</taxon>
        <taxon>Streptomyces</taxon>
    </lineage>
</organism>
<sequence length="79" mass="7810">MSGKMVARGLVAEAVAEELCEVLAALGLDASVTVRQNIGAALVSSGAAGVRRRGPTVLVDVPPGDGAVLAQALKGQSRG</sequence>
<keyword evidence="2" id="KW-1185">Reference proteome</keyword>
<accession>A0ABT6ZNT5</accession>
<dbReference type="Proteomes" id="UP001214441">
    <property type="component" value="Unassembled WGS sequence"/>
</dbReference>
<name>A0ABT6ZNT5_9ACTN</name>
<dbReference type="RefSeq" id="WP_280842774.1">
    <property type="nucleotide sequence ID" value="NZ_JANCPR020000002.1"/>
</dbReference>
<evidence type="ECO:0000313" key="2">
    <source>
        <dbReference type="Proteomes" id="UP001214441"/>
    </source>
</evidence>
<gene>
    <name evidence="1" type="ORF">NMN56_001890</name>
</gene>
<dbReference type="EMBL" id="JANCPR020000002">
    <property type="protein sequence ID" value="MDJ1130717.1"/>
    <property type="molecule type" value="Genomic_DNA"/>
</dbReference>
<evidence type="ECO:0000313" key="1">
    <source>
        <dbReference type="EMBL" id="MDJ1130717.1"/>
    </source>
</evidence>
<protein>
    <submittedName>
        <fullName evidence="1">Uncharacterized protein</fullName>
    </submittedName>
</protein>
<reference evidence="1 2" key="1">
    <citation type="submission" date="2023-05" db="EMBL/GenBank/DDBJ databases">
        <title>Streptantibioticus silvisoli sp. nov., acidotolerant actinomycetes 1 from pine litter.</title>
        <authorList>
            <person name="Swiecimska M."/>
            <person name="Golinska P."/>
            <person name="Sangal V."/>
            <person name="Wachnowicz B."/>
            <person name="Goodfellow M."/>
        </authorList>
    </citation>
    <scope>NUCLEOTIDE SEQUENCE [LARGE SCALE GENOMIC DNA]</scope>
    <source>
        <strain evidence="1 2">DSM 42109</strain>
    </source>
</reference>
<proteinExistence type="predicted"/>